<dbReference type="FunFam" id="1.10.287.410:FF:000002">
    <property type="entry name" value="Carboxypeptidase"/>
    <property type="match status" value="1"/>
</dbReference>
<dbReference type="Gene3D" id="1.10.287.410">
    <property type="match status" value="1"/>
</dbReference>
<dbReference type="GO" id="GO:0004180">
    <property type="term" value="F:carboxypeptidase activity"/>
    <property type="evidence" value="ECO:0007669"/>
    <property type="project" value="UniProtKB-KW"/>
</dbReference>
<dbReference type="PANTHER" id="PTHR11802:SF113">
    <property type="entry name" value="SERINE CARBOXYPEPTIDASE CTSA-4.1"/>
    <property type="match status" value="1"/>
</dbReference>
<dbReference type="EMBL" id="JBIMZQ010000014">
    <property type="protein sequence ID" value="KAL3667311.1"/>
    <property type="molecule type" value="Genomic_DNA"/>
</dbReference>
<dbReference type="Pfam" id="PF00450">
    <property type="entry name" value="Peptidase_S10"/>
    <property type="match status" value="1"/>
</dbReference>
<keyword evidence="2" id="KW-0121">Carboxypeptidase</keyword>
<dbReference type="InterPro" id="IPR029058">
    <property type="entry name" value="AB_hydrolase_fold"/>
</dbReference>
<dbReference type="PANTHER" id="PTHR11802">
    <property type="entry name" value="SERINE PROTEASE FAMILY S10 SERINE CARBOXYPEPTIDASE"/>
    <property type="match status" value="1"/>
</dbReference>
<evidence type="ECO:0000256" key="4">
    <source>
        <dbReference type="ARBA" id="ARBA00022801"/>
    </source>
</evidence>
<organism evidence="6 7">
    <name type="scientific">Phytophthora oleae</name>
    <dbReference type="NCBI Taxonomy" id="2107226"/>
    <lineage>
        <taxon>Eukaryota</taxon>
        <taxon>Sar</taxon>
        <taxon>Stramenopiles</taxon>
        <taxon>Oomycota</taxon>
        <taxon>Peronosporomycetes</taxon>
        <taxon>Peronosporales</taxon>
        <taxon>Peronosporaceae</taxon>
        <taxon>Phytophthora</taxon>
    </lineage>
</organism>
<dbReference type="GO" id="GO:0006508">
    <property type="term" value="P:proteolysis"/>
    <property type="evidence" value="ECO:0007669"/>
    <property type="project" value="UniProtKB-KW"/>
</dbReference>
<evidence type="ECO:0000313" key="7">
    <source>
        <dbReference type="Proteomes" id="UP001632037"/>
    </source>
</evidence>
<dbReference type="PRINTS" id="PR00724">
    <property type="entry name" value="CRBOXYPTASEC"/>
</dbReference>
<evidence type="ECO:0000256" key="5">
    <source>
        <dbReference type="ARBA" id="ARBA00023180"/>
    </source>
</evidence>
<name>A0ABD3FLI0_9STRA</name>
<protein>
    <recommendedName>
        <fullName evidence="8">Carboxypeptidase</fullName>
    </recommendedName>
</protein>
<sequence>MTGGGSGCSNLAVPLTENGPCRINEDATTALNPHSWTSEANVILLDQPTNVGFSYDNSSGTVLNEKEVQENMYWFLQGFLDKHPEFEGRALYLAGEGYAAHYVPAAAHYIWSENLAVKKENATLRINLQGIIIGNGLVNPVVQMPHVLNMATKNSYNINLLKPTDVTTAKEAAPVCNQLMDVCQTNSSACPGASRYCSSALLDVMDGSRRNKFDIRKECDSGDPTRCYNSSAVIQYLNSNTVRTYLNVSDEVPPLEQCSSLNRKLYSTDLMKNFDGYIADLLNNGDVRVLIYSGDADLVCNWRGSEAWTKQLKWKYYQAFNDVEEQDFLMAGEVDTTVAGSIRSSNQFTSFVYSRLVTWLQGSTSNRS</sequence>
<keyword evidence="3" id="KW-0645">Protease</keyword>
<evidence type="ECO:0000256" key="2">
    <source>
        <dbReference type="ARBA" id="ARBA00022645"/>
    </source>
</evidence>
<dbReference type="AlphaFoldDB" id="A0ABD3FLI0"/>
<keyword evidence="7" id="KW-1185">Reference proteome</keyword>
<accession>A0ABD3FLI0</accession>
<evidence type="ECO:0008006" key="8">
    <source>
        <dbReference type="Google" id="ProtNLM"/>
    </source>
</evidence>
<comment type="similarity">
    <text evidence="1">Belongs to the peptidase S10 family.</text>
</comment>
<dbReference type="Proteomes" id="UP001632037">
    <property type="component" value="Unassembled WGS sequence"/>
</dbReference>
<evidence type="ECO:0000313" key="6">
    <source>
        <dbReference type="EMBL" id="KAL3667311.1"/>
    </source>
</evidence>
<proteinExistence type="inferred from homology"/>
<dbReference type="InterPro" id="IPR001563">
    <property type="entry name" value="Peptidase_S10"/>
</dbReference>
<evidence type="ECO:0000256" key="1">
    <source>
        <dbReference type="ARBA" id="ARBA00009431"/>
    </source>
</evidence>
<comment type="caution">
    <text evidence="6">The sequence shown here is derived from an EMBL/GenBank/DDBJ whole genome shotgun (WGS) entry which is preliminary data.</text>
</comment>
<evidence type="ECO:0000256" key="3">
    <source>
        <dbReference type="ARBA" id="ARBA00022670"/>
    </source>
</evidence>
<keyword evidence="5" id="KW-0325">Glycoprotein</keyword>
<dbReference type="Gene3D" id="3.40.50.1820">
    <property type="entry name" value="alpha/beta hydrolase"/>
    <property type="match status" value="1"/>
</dbReference>
<gene>
    <name evidence="6" type="ORF">V7S43_007540</name>
</gene>
<keyword evidence="4" id="KW-0378">Hydrolase</keyword>
<reference evidence="6 7" key="1">
    <citation type="submission" date="2024-09" db="EMBL/GenBank/DDBJ databases">
        <title>Genome sequencing and assembly of Phytophthora oleae, isolate VK10A, causative agent of rot of olive drupes.</title>
        <authorList>
            <person name="Conti Taguali S."/>
            <person name="Riolo M."/>
            <person name="La Spada F."/>
            <person name="Cacciola S.O."/>
            <person name="Dionisio G."/>
        </authorList>
    </citation>
    <scope>NUCLEOTIDE SEQUENCE [LARGE SCALE GENOMIC DNA]</scope>
    <source>
        <strain evidence="6 7">VK10A</strain>
    </source>
</reference>
<dbReference type="SUPFAM" id="SSF53474">
    <property type="entry name" value="alpha/beta-Hydrolases"/>
    <property type="match status" value="1"/>
</dbReference>